<accession>A0A1A8YGA4</accession>
<reference evidence="3" key="1">
    <citation type="submission" date="2016-05" db="EMBL/GenBank/DDBJ databases">
        <authorList>
            <person name="Naeem Raeece"/>
        </authorList>
    </citation>
    <scope>NUCLEOTIDE SEQUENCE [LARGE SCALE GENOMIC DNA]</scope>
</reference>
<evidence type="ECO:0000256" key="1">
    <source>
        <dbReference type="SAM" id="Coils"/>
    </source>
</evidence>
<dbReference type="Proteomes" id="UP000078555">
    <property type="component" value="Unassembled WGS sequence"/>
</dbReference>
<keyword evidence="3" id="KW-1185">Reference proteome</keyword>
<name>A0A1A8YGA4_PLAOA</name>
<dbReference type="AlphaFoldDB" id="A0A1A8YGA4"/>
<feature type="coiled-coil region" evidence="1">
    <location>
        <begin position="9"/>
        <end position="43"/>
    </location>
</feature>
<sequence length="91" mass="10790">MTAFAQLARRANSSDLRKIKRKVEELKKEKEKIRERSRKRKREKHFYAFSPTCFYKNENDFARKKKKKKVSEVTSSVRVCTHTCACAYVGV</sequence>
<protein>
    <submittedName>
        <fullName evidence="2">Uncharacterized protein</fullName>
    </submittedName>
</protein>
<evidence type="ECO:0000313" key="2">
    <source>
        <dbReference type="EMBL" id="SBT30581.1"/>
    </source>
</evidence>
<proteinExistence type="predicted"/>
<keyword evidence="1" id="KW-0175">Coiled coil</keyword>
<dbReference type="EMBL" id="FLRD01000004">
    <property type="protein sequence ID" value="SBT30581.1"/>
    <property type="molecule type" value="Genomic_DNA"/>
</dbReference>
<gene>
    <name evidence="2" type="ORF">POVWA1_002470</name>
</gene>
<evidence type="ECO:0000313" key="3">
    <source>
        <dbReference type="Proteomes" id="UP000078555"/>
    </source>
</evidence>
<organism evidence="2 3">
    <name type="scientific">Plasmodium ovale wallikeri</name>
    <dbReference type="NCBI Taxonomy" id="864142"/>
    <lineage>
        <taxon>Eukaryota</taxon>
        <taxon>Sar</taxon>
        <taxon>Alveolata</taxon>
        <taxon>Apicomplexa</taxon>
        <taxon>Aconoidasida</taxon>
        <taxon>Haemosporida</taxon>
        <taxon>Plasmodiidae</taxon>
        <taxon>Plasmodium</taxon>
        <taxon>Plasmodium (Plasmodium)</taxon>
    </lineage>
</organism>